<evidence type="ECO:0000259" key="7">
    <source>
        <dbReference type="Pfam" id="PF19320"/>
    </source>
</evidence>
<dbReference type="InterPro" id="IPR040492">
    <property type="entry name" value="GlfT2_N"/>
</dbReference>
<keyword evidence="5" id="KW-0175">Coiled coil</keyword>
<dbReference type="Pfam" id="PF13641">
    <property type="entry name" value="Glyco_tranf_2_3"/>
    <property type="match status" value="1"/>
</dbReference>
<evidence type="ECO:0000313" key="8">
    <source>
        <dbReference type="EMBL" id="QGU01113.1"/>
    </source>
</evidence>
<dbReference type="EC" id="2.4.1.288" evidence="8"/>
<dbReference type="KEGG" id="ckw:CKALI_01065"/>
<protein>
    <submittedName>
        <fullName evidence="8">Galactofuranosyl transferase GlfT2</fullName>
        <ecNumber evidence="8">2.4.1.288</ecNumber>
    </submittedName>
</protein>
<evidence type="ECO:0000313" key="9">
    <source>
        <dbReference type="Proteomes" id="UP000427071"/>
    </source>
</evidence>
<evidence type="ECO:0000256" key="4">
    <source>
        <dbReference type="ARBA" id="ARBA00022679"/>
    </source>
</evidence>
<proteinExistence type="inferred from homology"/>
<dbReference type="RefSeq" id="WP_156191548.1">
    <property type="nucleotide sequence ID" value="NZ_CP046452.1"/>
</dbReference>
<keyword evidence="4 8" id="KW-0808">Transferase</keyword>
<reference evidence="9" key="1">
    <citation type="submission" date="2019-11" db="EMBL/GenBank/DDBJ databases">
        <title>Complete genome sequence of Corynebacterium kalinowskii 1959, a novel Corynebacterium species isolated from soil of a small paddock in Vilsendorf, Germany.</title>
        <authorList>
            <person name="Schaffert L."/>
            <person name="Ruwe M."/>
            <person name="Milse J."/>
            <person name="Hanuschka K."/>
            <person name="Ortseifen V."/>
            <person name="Droste J."/>
            <person name="Brandt D."/>
            <person name="Schlueter L."/>
            <person name="Kutter Y."/>
            <person name="Vinke S."/>
            <person name="Viehoefer P."/>
            <person name="Jacob L."/>
            <person name="Luebke N.-C."/>
            <person name="Schulte-Berndt E."/>
            <person name="Hain C."/>
            <person name="Linder M."/>
            <person name="Schmidt P."/>
            <person name="Wollenschlaeger L."/>
            <person name="Luttermann T."/>
            <person name="Thieme E."/>
            <person name="Hassa J."/>
            <person name="Haak M."/>
            <person name="Wittchen M."/>
            <person name="Mentz A."/>
            <person name="Persicke M."/>
            <person name="Busche T."/>
            <person name="Ruckert C."/>
        </authorList>
    </citation>
    <scope>NUCLEOTIDE SEQUENCE [LARGE SCALE GENOMIC DNA]</scope>
    <source>
        <strain evidence="9">1959</strain>
    </source>
</reference>
<name>A0A6B8V9S2_9CORY</name>
<dbReference type="PANTHER" id="PTHR43179">
    <property type="entry name" value="RHAMNOSYLTRANSFERASE WBBL"/>
    <property type="match status" value="1"/>
</dbReference>
<dbReference type="Gene3D" id="3.90.550.60">
    <property type="match status" value="1"/>
</dbReference>
<dbReference type="Proteomes" id="UP000427071">
    <property type="component" value="Chromosome"/>
</dbReference>
<evidence type="ECO:0000259" key="6">
    <source>
        <dbReference type="Pfam" id="PF17994"/>
    </source>
</evidence>
<evidence type="ECO:0000256" key="2">
    <source>
        <dbReference type="ARBA" id="ARBA00006739"/>
    </source>
</evidence>
<comment type="pathway">
    <text evidence="1">Cell wall biogenesis; cell wall polysaccharide biosynthesis.</text>
</comment>
<dbReference type="PANTHER" id="PTHR43179:SF12">
    <property type="entry name" value="GALACTOFURANOSYLTRANSFERASE GLFT2"/>
    <property type="match status" value="1"/>
</dbReference>
<comment type="similarity">
    <text evidence="2">Belongs to the glycosyltransferase 2 family.</text>
</comment>
<dbReference type="AlphaFoldDB" id="A0A6B8V9S2"/>
<evidence type="ECO:0000256" key="1">
    <source>
        <dbReference type="ARBA" id="ARBA00004776"/>
    </source>
</evidence>
<sequence>MSESKAVERLQRVLLPRRGEPHDVRTLYLLEAEQNKERATWSDRFSLSIPAGAEISFQTYFNAFAASYWRRWSQLESVVLKVVLEGEARVDIYRSKIDGSRIAVEGDLVTGTGEFEISLAPFEDGGWIWFDITAETDTVIKEAGWWAPVAPGPQTLPNGTQVGPFDKRVTVGIPTFNRPVDAVKALEALAEDPEVDAVIDTVLMPDQGNKHPADEPGYQAASEHFGDRFFEFRQGNLGGSGGYSRIMFEALGGVDGTKPAGAKESPYILYMDDDIAIEPDSILRALQAARYAKSPMLIGGQMLNLQERSHLHSMGEVVGRHDFMWTSAPYVHYDHDFAKHPLSDRGKPGDKPDAPNSRDLHRRIDVDYNGWWMTMIPRVVAEEIGQPLPLFIKWDDAEFGLRAGDHGYPTATWPGIAIWHMAWSDKDDAIDWQAYFHLRNRLIVAALQHTGPVDGIIKSMQKATIKHLVCMEYSTVAIQNEAMKDFLAGPDQLFDILETSLPRINAIRKTYSDAIVMPTAANLPKPSGAPGVPINDIGGRLAPVKKAVWALKGLKHSLGKEDPKHHEVPQANLAPINARWFSLSRLDGATVTTADGRGVVFRKRDRDMAKELLQESRRLQQEVAEKFAQLQDQYRAAHKQLTSREAWGEIFND</sequence>
<feature type="coiled-coil region" evidence="5">
    <location>
        <begin position="602"/>
        <end position="633"/>
    </location>
</feature>
<accession>A0A6B8V9S2</accession>
<dbReference type="GO" id="GO:0016757">
    <property type="term" value="F:glycosyltransferase activity"/>
    <property type="evidence" value="ECO:0007669"/>
    <property type="project" value="UniProtKB-KW"/>
</dbReference>
<dbReference type="Pfam" id="PF19320">
    <property type="entry name" value="GlfT2_domain3"/>
    <property type="match status" value="1"/>
</dbReference>
<feature type="domain" description="Galactofuranosyltransferase GlfT2 N-terminal" evidence="6">
    <location>
        <begin position="10"/>
        <end position="148"/>
    </location>
</feature>
<keyword evidence="9" id="KW-1185">Reference proteome</keyword>
<evidence type="ECO:0000256" key="5">
    <source>
        <dbReference type="SAM" id="Coils"/>
    </source>
</evidence>
<dbReference type="InterPro" id="IPR029044">
    <property type="entry name" value="Nucleotide-diphossugar_trans"/>
</dbReference>
<gene>
    <name evidence="8" type="primary">glfT2</name>
    <name evidence="8" type="ORF">CKALI_01065</name>
</gene>
<dbReference type="SUPFAM" id="SSF53448">
    <property type="entry name" value="Nucleotide-diphospho-sugar transferases"/>
    <property type="match status" value="1"/>
</dbReference>
<feature type="domain" description="Galactofuranosyltransferase-2 C-terminal" evidence="7">
    <location>
        <begin position="456"/>
        <end position="652"/>
    </location>
</feature>
<dbReference type="Pfam" id="PF17994">
    <property type="entry name" value="Glft2_N"/>
    <property type="match status" value="1"/>
</dbReference>
<keyword evidence="3 8" id="KW-0328">Glycosyltransferase</keyword>
<dbReference type="InterPro" id="IPR045699">
    <property type="entry name" value="GlfT2_C"/>
</dbReference>
<organism evidence="8 9">
    <name type="scientific">Corynebacterium kalinowskii</name>
    <dbReference type="NCBI Taxonomy" id="2675216"/>
    <lineage>
        <taxon>Bacteria</taxon>
        <taxon>Bacillati</taxon>
        <taxon>Actinomycetota</taxon>
        <taxon>Actinomycetes</taxon>
        <taxon>Mycobacteriales</taxon>
        <taxon>Corynebacteriaceae</taxon>
        <taxon>Corynebacterium</taxon>
    </lineage>
</organism>
<evidence type="ECO:0000256" key="3">
    <source>
        <dbReference type="ARBA" id="ARBA00022676"/>
    </source>
</evidence>
<dbReference type="EMBL" id="CP046452">
    <property type="protein sequence ID" value="QGU01113.1"/>
    <property type="molecule type" value="Genomic_DNA"/>
</dbReference>